<dbReference type="SUPFAM" id="SSF52540">
    <property type="entry name" value="P-loop containing nucleoside triphosphate hydrolases"/>
    <property type="match status" value="1"/>
</dbReference>
<dbReference type="RefSeq" id="WP_119358812.1">
    <property type="nucleotide sequence ID" value="NZ_QWKZ01000001.1"/>
</dbReference>
<reference evidence="2 3" key="1">
    <citation type="submission" date="2018-08" db="EMBL/GenBank/DDBJ databases">
        <title>Meiothermus luteus KCTC 52599 genome sequencing project.</title>
        <authorList>
            <person name="Da Costa M.S."/>
            <person name="Albuquerque L."/>
            <person name="Raposo P."/>
            <person name="Froufe H.J.C."/>
            <person name="Barroso C.S."/>
            <person name="Egas C."/>
        </authorList>
    </citation>
    <scope>NUCLEOTIDE SEQUENCE [LARGE SCALE GENOMIC DNA]</scope>
    <source>
        <strain evidence="2 3">KCTC 52599</strain>
    </source>
</reference>
<dbReference type="Gene3D" id="1.10.8.730">
    <property type="match status" value="1"/>
</dbReference>
<accession>A0A399F1S7</accession>
<name>A0A399F1S7_9DEIN</name>
<proteinExistence type="predicted"/>
<evidence type="ECO:0000259" key="1">
    <source>
        <dbReference type="Pfam" id="PF19044"/>
    </source>
</evidence>
<dbReference type="PANTHER" id="PTHR30121:SF6">
    <property type="entry name" value="SLR6007 PROTEIN"/>
    <property type="match status" value="1"/>
</dbReference>
<protein>
    <submittedName>
        <fullName evidence="2">Type IV secretion system protein PtlC</fullName>
    </submittedName>
</protein>
<dbReference type="Proteomes" id="UP000265800">
    <property type="component" value="Unassembled WGS sequence"/>
</dbReference>
<comment type="caution">
    <text evidence="2">The sequence shown here is derived from an EMBL/GenBank/DDBJ whole genome shotgun (WGS) entry which is preliminary data.</text>
</comment>
<organism evidence="2 3">
    <name type="scientific">Meiothermus luteus</name>
    <dbReference type="NCBI Taxonomy" id="2026184"/>
    <lineage>
        <taxon>Bacteria</taxon>
        <taxon>Thermotogati</taxon>
        <taxon>Deinococcota</taxon>
        <taxon>Deinococci</taxon>
        <taxon>Thermales</taxon>
        <taxon>Thermaceae</taxon>
        <taxon>Meiothermus</taxon>
    </lineage>
</organism>
<keyword evidence="3" id="KW-1185">Reference proteome</keyword>
<dbReference type="Gene3D" id="3.40.50.300">
    <property type="entry name" value="P-loop containing nucleotide triphosphate hydrolases"/>
    <property type="match status" value="1"/>
</dbReference>
<evidence type="ECO:0000313" key="2">
    <source>
        <dbReference type="EMBL" id="RIH90168.1"/>
    </source>
</evidence>
<evidence type="ECO:0000313" key="3">
    <source>
        <dbReference type="Proteomes" id="UP000265800"/>
    </source>
</evidence>
<dbReference type="OrthoDB" id="9804380at2"/>
<dbReference type="InterPro" id="IPR027417">
    <property type="entry name" value="P-loop_NTPase"/>
</dbReference>
<feature type="domain" description="TraG P-loop" evidence="1">
    <location>
        <begin position="448"/>
        <end position="840"/>
    </location>
</feature>
<gene>
    <name evidence="2" type="primary">ptlC</name>
    <name evidence="2" type="ORF">Mlute_00090</name>
</gene>
<dbReference type="InterPro" id="IPR051162">
    <property type="entry name" value="T4SS_component"/>
</dbReference>
<dbReference type="AlphaFoldDB" id="A0A399F1S7"/>
<dbReference type="Pfam" id="PF19044">
    <property type="entry name" value="P-loop_TraG"/>
    <property type="match status" value="1"/>
</dbReference>
<dbReference type="EMBL" id="QWKZ01000001">
    <property type="protein sequence ID" value="RIH90168.1"/>
    <property type="molecule type" value="Genomic_DNA"/>
</dbReference>
<dbReference type="PANTHER" id="PTHR30121">
    <property type="entry name" value="UNCHARACTERIZED PROTEIN YJGR-RELATED"/>
    <property type="match status" value="1"/>
</dbReference>
<sequence length="845" mass="94966">MAETSGLTILNRPREHSLTEEFAYWEIHEGLMVLEDGRAEVGVELLLKPTLLLSQSDLEGLLYMVRSVLRNGVPQGTRARLYVEAAPAPEEVVDAYRTAYTPSHPVARELAEERYRHWRTLWERGEVMERRAFLTVSFGRKRPKRLPFGKAELEGLIKEGAKIRERIRMIARGRGVEVREMDSQAVFGLAYRYLNPGLRLSGVPAYRPTWQRYPRVAVEKMPGLRPPTLRAQLLRSEVDNSYREALYVGGRWLSMFSLYTIPDETYTEMGDVLALAGGGEYYLVVDFYHEPYEKALKALKARARRFYAASANTETYVDPNVIIGQQETEGAIAHISQTGDHVYRVGVSLILIEREREALERRANQVVGKLSEIPGSPFRQLKNGLFEPWKNRAPFSGGISDEVVSLLESNAADLVPLTGAWKGHEQPVVLFHNRFRSLTRFDPFTPRTANWNGIVAGGSGSGKTFFTQYVLADLLRRDEVDVVILDRGRNYEALVEAFGGAFIDIRPGGETAVNMFDLEEGEAEPSPEKLQDVLRFLRAMLPPGEDKTEEAVENAILEAAIEQTYKRASPDVPQPDGSYKKVYGGARLSDLVQTLVLMDEIGSRPASPSEKEVARKLALRLQSWVGDSPKGQFLDRPTSVPLSQARVVCYELEGLKDDLEIIGTLLIADLVWKRAKQGQGRRVLVVLDEAWKVFQSPYASRLIEELYRRFRFLGGGIWSITQSLADFAGEGPRALLQNTTFHFLLRLSRSEAELAVMREVLGMPDRAIAVHGGLTGVKGVYSEALAWIRTGEGREGEVIVVRPSPVDYWLFTSTKDEVAKRREMVKRYGGDVMRAVRALAYGGEK</sequence>
<dbReference type="InterPro" id="IPR043964">
    <property type="entry name" value="P-loop_TraG"/>
</dbReference>